<sequence length="204" mass="20698">MAHLAGDGGAGAAAPWMNLPLGRSRWTSREGQCGRPGRRGGGGGGSRPASAPARKKGMRGEEALGHASFTVAQAWEVPLQCGGERKNSGGCRGELRRWDPVGGCGVRGFQRATTREVGRWCGGVEEDLGERVAILPGGSGAAGWGRGGGRVADLGREVREGGWGSGSGRGWSGIGGGGVGFPLLFVAAGFGSSRTSLPLLYTAP</sequence>
<dbReference type="AlphaFoldDB" id="M7Z109"/>
<evidence type="ECO:0000313" key="1">
    <source>
        <dbReference type="EMBL" id="EMS56813.1"/>
    </source>
</evidence>
<reference evidence="1" key="1">
    <citation type="journal article" date="2013" name="Nature">
        <title>Draft genome of the wheat A-genome progenitor Triticum urartu.</title>
        <authorList>
            <person name="Ling H.Q."/>
            <person name="Zhao S."/>
            <person name="Liu D."/>
            <person name="Wang J."/>
            <person name="Sun H."/>
            <person name="Zhang C."/>
            <person name="Fan H."/>
            <person name="Li D."/>
            <person name="Dong L."/>
            <person name="Tao Y."/>
            <person name="Gao C."/>
            <person name="Wu H."/>
            <person name="Li Y."/>
            <person name="Cui Y."/>
            <person name="Guo X."/>
            <person name="Zheng S."/>
            <person name="Wang B."/>
            <person name="Yu K."/>
            <person name="Liang Q."/>
            <person name="Yang W."/>
            <person name="Lou X."/>
            <person name="Chen J."/>
            <person name="Feng M."/>
            <person name="Jian J."/>
            <person name="Zhang X."/>
            <person name="Luo G."/>
            <person name="Jiang Y."/>
            <person name="Liu J."/>
            <person name="Wang Z."/>
            <person name="Sha Y."/>
            <person name="Zhang B."/>
            <person name="Wu H."/>
            <person name="Tang D."/>
            <person name="Shen Q."/>
            <person name="Xue P."/>
            <person name="Zou S."/>
            <person name="Wang X."/>
            <person name="Liu X."/>
            <person name="Wang F."/>
            <person name="Yang Y."/>
            <person name="An X."/>
            <person name="Dong Z."/>
            <person name="Zhang K."/>
            <person name="Zhang X."/>
            <person name="Luo M.C."/>
            <person name="Dvorak J."/>
            <person name="Tong Y."/>
            <person name="Wang J."/>
            <person name="Yang H."/>
            <person name="Li Z."/>
            <person name="Wang D."/>
            <person name="Zhang A."/>
            <person name="Wang J."/>
        </authorList>
    </citation>
    <scope>NUCLEOTIDE SEQUENCE</scope>
</reference>
<accession>M7Z109</accession>
<protein>
    <submittedName>
        <fullName evidence="1">Uncharacterized protein</fullName>
    </submittedName>
</protein>
<dbReference type="EMBL" id="KD153761">
    <property type="protein sequence ID" value="EMS56813.1"/>
    <property type="molecule type" value="Genomic_DNA"/>
</dbReference>
<organism evidence="1">
    <name type="scientific">Triticum urartu</name>
    <name type="common">Red wild einkorn</name>
    <name type="synonym">Crithodium urartu</name>
    <dbReference type="NCBI Taxonomy" id="4572"/>
    <lineage>
        <taxon>Eukaryota</taxon>
        <taxon>Viridiplantae</taxon>
        <taxon>Streptophyta</taxon>
        <taxon>Embryophyta</taxon>
        <taxon>Tracheophyta</taxon>
        <taxon>Spermatophyta</taxon>
        <taxon>Magnoliopsida</taxon>
        <taxon>Liliopsida</taxon>
        <taxon>Poales</taxon>
        <taxon>Poaceae</taxon>
        <taxon>BOP clade</taxon>
        <taxon>Pooideae</taxon>
        <taxon>Triticodae</taxon>
        <taxon>Triticeae</taxon>
        <taxon>Triticinae</taxon>
        <taxon>Triticum</taxon>
    </lineage>
</organism>
<proteinExistence type="predicted"/>
<name>M7Z109_TRIUA</name>
<gene>
    <name evidence="1" type="ORF">TRIUR3_33753</name>
</gene>